<dbReference type="EMBL" id="MNPJ01000023">
    <property type="protein sequence ID" value="OQS54020.1"/>
    <property type="molecule type" value="Genomic_DNA"/>
</dbReference>
<proteinExistence type="predicted"/>
<comment type="caution">
    <text evidence="1">The sequence shown here is derived from an EMBL/GenBank/DDBJ whole genome shotgun (WGS) entry which is preliminary data.</text>
</comment>
<evidence type="ECO:0000313" key="1">
    <source>
        <dbReference type="EMBL" id="OQS54020.1"/>
    </source>
</evidence>
<organism evidence="1 2">
    <name type="scientific">Ecytonucleospora hepatopenaei</name>
    <dbReference type="NCBI Taxonomy" id="646526"/>
    <lineage>
        <taxon>Eukaryota</taxon>
        <taxon>Fungi</taxon>
        <taxon>Fungi incertae sedis</taxon>
        <taxon>Microsporidia</taxon>
        <taxon>Enterocytozoonidae</taxon>
        <taxon>Ecytonucleospora</taxon>
    </lineage>
</organism>
<evidence type="ECO:0000313" key="2">
    <source>
        <dbReference type="Proteomes" id="UP000192758"/>
    </source>
</evidence>
<sequence length="217" mass="26196">MLFDDELKRLDLIEDKIEFFNFIPSSLLAVFIKDLEEILNECFSNKKFQYLQPKITSLFKHHMTIFKAFSLRNIFNFPEDFLWERKQTDLLVDANVNKELKELIELQNTLETKNNLYQNKMYELIELENRNKGYKCTFANNTKLSESNKMVEKLEKELKFFLEKTNLENVASEKVQKQVKKFLENKYLKNEFYKEEKNKLLQVAKTEDIEDLTRKIF</sequence>
<dbReference type="OrthoDB" id="2190706at2759"/>
<accession>A0A1W0E457</accession>
<name>A0A1W0E457_9MICR</name>
<protein>
    <submittedName>
        <fullName evidence="1">Uncharacterized protein</fullName>
    </submittedName>
</protein>
<dbReference type="Proteomes" id="UP000192758">
    <property type="component" value="Unassembled WGS sequence"/>
</dbReference>
<keyword evidence="2" id="KW-1185">Reference proteome</keyword>
<dbReference type="AlphaFoldDB" id="A0A1W0E457"/>
<dbReference type="VEuPathDB" id="MicrosporidiaDB:EHP00_499"/>
<reference evidence="1 2" key="1">
    <citation type="journal article" date="2017" name="Environ. Microbiol.">
        <title>Decay of the glycolytic pathway and adaptation to intranuclear parasitism within Enterocytozoonidae microsporidia.</title>
        <authorList>
            <person name="Wiredu Boakye D."/>
            <person name="Jaroenlak P."/>
            <person name="Prachumwat A."/>
            <person name="Williams T.A."/>
            <person name="Bateman K.S."/>
            <person name="Itsathitphaisarn O."/>
            <person name="Sritunyalucksana K."/>
            <person name="Paszkiewicz K.H."/>
            <person name="Moore K.A."/>
            <person name="Stentiford G.D."/>
            <person name="Williams B.A."/>
        </authorList>
    </citation>
    <scope>NUCLEOTIDE SEQUENCE [LARGE SCALE GENOMIC DNA]</scope>
    <source>
        <strain evidence="1 2">TH1</strain>
    </source>
</reference>
<gene>
    <name evidence="1" type="ORF">EHP00_499</name>
</gene>